<organism evidence="1">
    <name type="scientific">Anguilla anguilla</name>
    <name type="common">European freshwater eel</name>
    <name type="synonym">Muraena anguilla</name>
    <dbReference type="NCBI Taxonomy" id="7936"/>
    <lineage>
        <taxon>Eukaryota</taxon>
        <taxon>Metazoa</taxon>
        <taxon>Chordata</taxon>
        <taxon>Craniata</taxon>
        <taxon>Vertebrata</taxon>
        <taxon>Euteleostomi</taxon>
        <taxon>Actinopterygii</taxon>
        <taxon>Neopterygii</taxon>
        <taxon>Teleostei</taxon>
        <taxon>Anguilliformes</taxon>
        <taxon>Anguillidae</taxon>
        <taxon>Anguilla</taxon>
    </lineage>
</organism>
<protein>
    <submittedName>
        <fullName evidence="1">Uncharacterized protein</fullName>
    </submittedName>
</protein>
<accession>A0A0E9QZI3</accession>
<dbReference type="EMBL" id="GBXM01086246">
    <property type="protein sequence ID" value="JAH22331.1"/>
    <property type="molecule type" value="Transcribed_RNA"/>
</dbReference>
<dbReference type="AlphaFoldDB" id="A0A0E9QZI3"/>
<name>A0A0E9QZI3_ANGAN</name>
<reference evidence="1" key="2">
    <citation type="journal article" date="2015" name="Fish Shellfish Immunol.">
        <title>Early steps in the European eel (Anguilla anguilla)-Vibrio vulnificus interaction in the gills: Role of the RtxA13 toxin.</title>
        <authorList>
            <person name="Callol A."/>
            <person name="Pajuelo D."/>
            <person name="Ebbesson L."/>
            <person name="Teles M."/>
            <person name="MacKenzie S."/>
            <person name="Amaro C."/>
        </authorList>
    </citation>
    <scope>NUCLEOTIDE SEQUENCE</scope>
</reference>
<proteinExistence type="predicted"/>
<reference evidence="1" key="1">
    <citation type="submission" date="2014-11" db="EMBL/GenBank/DDBJ databases">
        <authorList>
            <person name="Amaro Gonzalez C."/>
        </authorList>
    </citation>
    <scope>NUCLEOTIDE SEQUENCE</scope>
</reference>
<evidence type="ECO:0000313" key="1">
    <source>
        <dbReference type="EMBL" id="JAH22331.1"/>
    </source>
</evidence>
<dbReference type="EMBL" id="GBXM01097629">
    <property type="protein sequence ID" value="JAH10948.1"/>
    <property type="molecule type" value="Transcribed_RNA"/>
</dbReference>
<sequence length="33" mass="3811">MPRHSHCCMSSSIFPALFLSSVLKREEDSETER</sequence>
<dbReference type="EMBL" id="GBXM01064467">
    <property type="protein sequence ID" value="JAH44110.1"/>
    <property type="molecule type" value="Transcribed_RNA"/>
</dbReference>